<evidence type="ECO:0000313" key="3">
    <source>
        <dbReference type="Proteomes" id="UP000177197"/>
    </source>
</evidence>
<proteinExistence type="predicted"/>
<keyword evidence="1" id="KW-0472">Membrane</keyword>
<keyword evidence="1" id="KW-0812">Transmembrane</keyword>
<dbReference type="Gene3D" id="3.40.109.30">
    <property type="entry name" value="putative nitroreductase (tm1586), domain 2"/>
    <property type="match status" value="1"/>
</dbReference>
<evidence type="ECO:0000313" key="2">
    <source>
        <dbReference type="EMBL" id="OGD40673.1"/>
    </source>
</evidence>
<gene>
    <name evidence="2" type="ORF">A3I30_00565</name>
</gene>
<dbReference type="InterPro" id="IPR000415">
    <property type="entry name" value="Nitroreductase-like"/>
</dbReference>
<accession>A0A1F5CCW0</accession>
<dbReference type="GO" id="GO:0016491">
    <property type="term" value="F:oxidoreductase activity"/>
    <property type="evidence" value="ECO:0007669"/>
    <property type="project" value="InterPro"/>
</dbReference>
<dbReference type="NCBIfam" id="NF047509">
    <property type="entry name" value="Rv3131_FMN_oxido"/>
    <property type="match status" value="1"/>
</dbReference>
<keyword evidence="1" id="KW-1133">Transmembrane helix</keyword>
<reference evidence="2 3" key="1">
    <citation type="journal article" date="2016" name="Nat. Commun.">
        <title>Thousands of microbial genomes shed light on interconnected biogeochemical processes in an aquifer system.</title>
        <authorList>
            <person name="Anantharaman K."/>
            <person name="Brown C.T."/>
            <person name="Hug L.A."/>
            <person name="Sharon I."/>
            <person name="Castelle C.J."/>
            <person name="Probst A.J."/>
            <person name="Thomas B.C."/>
            <person name="Singh A."/>
            <person name="Wilkins M.J."/>
            <person name="Karaoz U."/>
            <person name="Brodie E.L."/>
            <person name="Williams K.H."/>
            <person name="Hubbard S.S."/>
            <person name="Banfield J.F."/>
        </authorList>
    </citation>
    <scope>NUCLEOTIDE SEQUENCE [LARGE SCALE GENOMIC DNA]</scope>
</reference>
<dbReference type="EMBL" id="MEYV01000003">
    <property type="protein sequence ID" value="OGD40673.1"/>
    <property type="molecule type" value="Genomic_DNA"/>
</dbReference>
<name>A0A1F5CCW0_9BACT</name>
<dbReference type="SUPFAM" id="SSF55469">
    <property type="entry name" value="FMN-dependent nitroreductase-like"/>
    <property type="match status" value="2"/>
</dbReference>
<sequence>MNNVWKIEERLFNQQVTARDKIKFLLKYAVLAPSTHNSQPWLFKIKDNSVEIYIDESRKLPQADPLGRDLYISIGCMLENLIIAARYFGFYERHVYHLKDDFVAEVFFKSAHNAQQNLLFNAITTRVNARGVFDNKPVDKAILDYVADLVKPETEFEGGIRFDFISEKNKITRLAELTARGLKMAHSSHVFRQEMSRWLISNFSKRKTGLPGYSLKMPGIVSIFFPALVGFFNFGFLLSKLNYASFTSSPGVCVLSSQNDEPEAWLDTGRLAERLMLGFNAREIKTSVFVAALEMGDLYKSAQETLNIGLNWRPQFLFCAGYMSGGQKHTPRESVEERLI</sequence>
<evidence type="ECO:0000256" key="1">
    <source>
        <dbReference type="SAM" id="Phobius"/>
    </source>
</evidence>
<dbReference type="Gene3D" id="3.40.109.10">
    <property type="entry name" value="NADH Oxidase"/>
    <property type="match status" value="1"/>
</dbReference>
<evidence type="ECO:0008006" key="4">
    <source>
        <dbReference type="Google" id="ProtNLM"/>
    </source>
</evidence>
<comment type="caution">
    <text evidence="2">The sequence shown here is derived from an EMBL/GenBank/DDBJ whole genome shotgun (WGS) entry which is preliminary data.</text>
</comment>
<feature type="transmembrane region" description="Helical" evidence="1">
    <location>
        <begin position="215"/>
        <end position="238"/>
    </location>
</feature>
<dbReference type="AlphaFoldDB" id="A0A1F5CCW0"/>
<dbReference type="Proteomes" id="UP000177197">
    <property type="component" value="Unassembled WGS sequence"/>
</dbReference>
<organism evidence="2 3">
    <name type="scientific">Candidatus Azambacteria bacterium RIFCSPLOWO2_02_FULL_44_14</name>
    <dbReference type="NCBI Taxonomy" id="1797306"/>
    <lineage>
        <taxon>Bacteria</taxon>
        <taxon>Candidatus Azamiibacteriota</taxon>
    </lineage>
</organism>
<protein>
    <recommendedName>
        <fullName evidence="4">Nitroreductase domain-containing protein</fullName>
    </recommendedName>
</protein>